<evidence type="ECO:0000313" key="1">
    <source>
        <dbReference type="EMBL" id="GAI30157.1"/>
    </source>
</evidence>
<dbReference type="EMBL" id="BARV01022015">
    <property type="protein sequence ID" value="GAI30157.1"/>
    <property type="molecule type" value="Genomic_DNA"/>
</dbReference>
<protein>
    <submittedName>
        <fullName evidence="1">Uncharacterized protein</fullName>
    </submittedName>
</protein>
<feature type="non-terminal residue" evidence="1">
    <location>
        <position position="1"/>
    </location>
</feature>
<proteinExistence type="predicted"/>
<gene>
    <name evidence="1" type="ORF">S06H3_36360</name>
</gene>
<name>X1MES9_9ZZZZ</name>
<accession>X1MES9</accession>
<organism evidence="1">
    <name type="scientific">marine sediment metagenome</name>
    <dbReference type="NCBI Taxonomy" id="412755"/>
    <lineage>
        <taxon>unclassified sequences</taxon>
        <taxon>metagenomes</taxon>
        <taxon>ecological metagenomes</taxon>
    </lineage>
</organism>
<sequence length="42" mass="4877">VQKEILIPGTNLGMMKNFWVTPKGNKLINKLVRYYIKTGKIK</sequence>
<dbReference type="AlphaFoldDB" id="X1MES9"/>
<comment type="caution">
    <text evidence="1">The sequence shown here is derived from an EMBL/GenBank/DDBJ whole genome shotgun (WGS) entry which is preliminary data.</text>
</comment>
<reference evidence="1" key="1">
    <citation type="journal article" date="2014" name="Front. Microbiol.">
        <title>High frequency of phylogenetically diverse reductive dehalogenase-homologous genes in deep subseafloor sedimentary metagenomes.</title>
        <authorList>
            <person name="Kawai M."/>
            <person name="Futagami T."/>
            <person name="Toyoda A."/>
            <person name="Takaki Y."/>
            <person name="Nishi S."/>
            <person name="Hori S."/>
            <person name="Arai W."/>
            <person name="Tsubouchi T."/>
            <person name="Morono Y."/>
            <person name="Uchiyama I."/>
            <person name="Ito T."/>
            <person name="Fujiyama A."/>
            <person name="Inagaki F."/>
            <person name="Takami H."/>
        </authorList>
    </citation>
    <scope>NUCLEOTIDE SEQUENCE</scope>
    <source>
        <strain evidence="1">Expedition CK06-06</strain>
    </source>
</reference>